<dbReference type="Proteomes" id="UP000694850">
    <property type="component" value="Unplaced"/>
</dbReference>
<gene>
    <name evidence="2" type="primary">SFI1</name>
</gene>
<reference evidence="2" key="1">
    <citation type="submission" date="2025-08" db="UniProtKB">
        <authorList>
            <consortium name="RefSeq"/>
        </authorList>
    </citation>
    <scope>IDENTIFICATION</scope>
</reference>
<name>A0AC54ZES6_ORYAF</name>
<dbReference type="RefSeq" id="XP_042638645.1">
    <property type="nucleotide sequence ID" value="XM_042782711.1"/>
</dbReference>
<keyword evidence="1" id="KW-1185">Reference proteome</keyword>
<evidence type="ECO:0000313" key="2">
    <source>
        <dbReference type="RefSeq" id="XP_042638645.1"/>
    </source>
</evidence>
<accession>A0AC54ZES6</accession>
<protein>
    <submittedName>
        <fullName evidence="2">Protein SFI1 homolog</fullName>
    </submittedName>
</protein>
<proteinExistence type="predicted"/>
<organism evidence="1 2">
    <name type="scientific">Orycteropus afer afer</name>
    <dbReference type="NCBI Taxonomy" id="1230840"/>
    <lineage>
        <taxon>Eukaryota</taxon>
        <taxon>Metazoa</taxon>
        <taxon>Chordata</taxon>
        <taxon>Craniata</taxon>
        <taxon>Vertebrata</taxon>
        <taxon>Euteleostomi</taxon>
        <taxon>Mammalia</taxon>
        <taxon>Eutheria</taxon>
        <taxon>Afrotheria</taxon>
        <taxon>Tubulidentata</taxon>
        <taxon>Orycteropodidae</taxon>
        <taxon>Orycteropus</taxon>
    </lineage>
</organism>
<evidence type="ECO:0000313" key="1">
    <source>
        <dbReference type="Proteomes" id="UP000694850"/>
    </source>
</evidence>
<sequence length="1129" mass="130606">MEKKIDSRSFRDGAVKKPCSLRILSSKKPSAFCGIRTQLPSPSHPVQRYASHTWNRRGRLRELRIRCVARKFLYLWIRKTFGRVFPAKARFYYKQRVLQKVFGEWKEEWWVSNREWKLCVRADCHYRYYLYNLMFQTWKTYMEQQQEMRNKYMRAKDHDAKQKMHQAWKSWLIYVVVRRTKHQMQTTALEFRQRSLLWVWWSEWRRRLEQILMGHALYISAVKHRALSLQLQPWEGSPQVAVSVAEMAERFHRVTVLQTHFCDWQWAWERRESLYARRALVGLLAKRMALRRAFAHWKHCSFGLRALRSSVAQTRLQQIRRNLAYQQHEATLLRRFWDCWQFRVEQREELEQRSFLRTAWNHYRVTLLRRCVRLWSQHIHQKHCKQLLQARADGHFQRRALPAAFQAWRRLWRWRQHAGALNTTATYQDWVRHVLREVAARESQHHRRLLRGVLHRWRENTVARVDEAKKASQARDHYTRTICSKVLAWWREAAAVQVYYRQQEDCAVSEARRALDQGCVQTVFRRWRDRSQSVARQRVQLERAARHHQCQLLRGAVVQWKAYHLGCIRDTLLQRQGAWLLAQRLGRSCFRHWRRQLATVRGEQRSTARALWFWSLSLQAKAWGAWRDFVLERRRKKARLERATQAHHQRLLQEGTARLLRFSAAAKAARQQLRAQEQAQAARSLHRTVRHCAMRWKQKVLGPAREPLAPAPNTPSRRVTFEVPLLSPVAAGAGDTALETKRPGARPERVLGSLALAAGDAPLLELEIWNLPCVHLPDGLPNCTPTYPSPGRASAPQVARATGRCLGSRGEPPGLVAPPPQSTSDESPSVSGGFLLQLLGQVVVETGRATAETQATNCRRIVRPSFLWDLVPGPPSAYRNSPVYLPRNAARLARKQPRRPNFVLEPDQSQRAEKARECGLGMAQPASGSLPKPFLAEAQTAPAPHSTLPRLRALPRPPGPKLPPTASAGPQPVVLPPSPFTPCGAETAGGVSAGRQPQATPSLAGAHNPHLLFPGDFTGTRAHPGLSSEAAGDIELEIELEGIRQQLQHYQTTKQNLWSCQRQAGSLRRWLELSREEPRPGDQEAERQVQKELEEVEAQLQCLAAEIQAQRRPVAACLARVRALQQALR</sequence>